<feature type="domain" description="Myb-like" evidence="7">
    <location>
        <begin position="9"/>
        <end position="61"/>
    </location>
</feature>
<evidence type="ECO:0000256" key="1">
    <source>
        <dbReference type="ARBA" id="ARBA00004123"/>
    </source>
</evidence>
<dbReference type="PANTHER" id="PTHR47994">
    <property type="entry name" value="F14D16.11-RELATED"/>
    <property type="match status" value="1"/>
</dbReference>
<dbReference type="PROSITE" id="PS51294">
    <property type="entry name" value="HTH_MYB"/>
    <property type="match status" value="2"/>
</dbReference>
<feature type="domain" description="Myb-like" evidence="7">
    <location>
        <begin position="62"/>
        <end position="112"/>
    </location>
</feature>
<organism evidence="9 10">
    <name type="scientific">Nicotiana tabacum</name>
    <name type="common">Common tobacco</name>
    <dbReference type="NCBI Taxonomy" id="4097"/>
    <lineage>
        <taxon>Eukaryota</taxon>
        <taxon>Viridiplantae</taxon>
        <taxon>Streptophyta</taxon>
        <taxon>Embryophyta</taxon>
        <taxon>Tracheophyta</taxon>
        <taxon>Spermatophyta</taxon>
        <taxon>Magnoliopsida</taxon>
        <taxon>eudicotyledons</taxon>
        <taxon>Gunneridae</taxon>
        <taxon>Pentapetalae</taxon>
        <taxon>asterids</taxon>
        <taxon>lamiids</taxon>
        <taxon>Solanales</taxon>
        <taxon>Solanaceae</taxon>
        <taxon>Nicotianoideae</taxon>
        <taxon>Nicotianeae</taxon>
        <taxon>Nicotiana</taxon>
    </lineage>
</organism>
<dbReference type="Gene3D" id="1.10.10.60">
    <property type="entry name" value="Homeodomain-like"/>
    <property type="match status" value="2"/>
</dbReference>
<dbReference type="InterPro" id="IPR017930">
    <property type="entry name" value="Myb_dom"/>
</dbReference>
<feature type="domain" description="HTH myb-type" evidence="8">
    <location>
        <begin position="9"/>
        <end position="61"/>
    </location>
</feature>
<dbReference type="InterPro" id="IPR009057">
    <property type="entry name" value="Homeodomain-like_sf"/>
</dbReference>
<evidence type="ECO:0000256" key="5">
    <source>
        <dbReference type="ARBA" id="ARBA00023163"/>
    </source>
</evidence>
<protein>
    <submittedName>
        <fullName evidence="10">Protein ODORANT1-like</fullName>
    </submittedName>
    <submittedName>
        <fullName evidence="10">Transcription factor MYB20-like</fullName>
    </submittedName>
</protein>
<keyword evidence="2" id="KW-0677">Repeat</keyword>
<reference evidence="9" key="1">
    <citation type="journal article" date="2014" name="Nat. Commun.">
        <title>The tobacco genome sequence and its comparison with those of tomato and potato.</title>
        <authorList>
            <person name="Sierro N."/>
            <person name="Battey J.N."/>
            <person name="Ouadi S."/>
            <person name="Bakaher N."/>
            <person name="Bovet L."/>
            <person name="Willig A."/>
            <person name="Goepfert S."/>
            <person name="Peitsch M.C."/>
            <person name="Ivanov N.V."/>
        </authorList>
    </citation>
    <scope>NUCLEOTIDE SEQUENCE [LARGE SCALE GENOMIC DNA]</scope>
</reference>
<evidence type="ECO:0000313" key="10">
    <source>
        <dbReference type="RefSeq" id="XP_016457257.1"/>
    </source>
</evidence>
<dbReference type="GO" id="GO:0005634">
    <property type="term" value="C:nucleus"/>
    <property type="evidence" value="ECO:0000318"/>
    <property type="project" value="GO_Central"/>
</dbReference>
<dbReference type="Proteomes" id="UP000790787">
    <property type="component" value="Chromosome 15"/>
</dbReference>
<accession>A0A1S3YZI4</accession>
<dbReference type="PANTHER" id="PTHR47994:SF5">
    <property type="entry name" value="F14D16.11-RELATED"/>
    <property type="match status" value="1"/>
</dbReference>
<name>A0A1S3YZI4_TOBAC</name>
<dbReference type="GO" id="GO:0000987">
    <property type="term" value="F:cis-regulatory region sequence-specific DNA binding"/>
    <property type="evidence" value="ECO:0000318"/>
    <property type="project" value="GO_Central"/>
</dbReference>
<reference evidence="10" key="2">
    <citation type="submission" date="2025-08" db="UniProtKB">
        <authorList>
            <consortium name="RefSeq"/>
        </authorList>
    </citation>
    <scope>IDENTIFICATION</scope>
    <source>
        <tissue evidence="10">Leaf</tissue>
    </source>
</reference>
<dbReference type="GeneID" id="107781122"/>
<dbReference type="AlphaFoldDB" id="A0A1S3YZI4"/>
<proteinExistence type="predicted"/>
<keyword evidence="6" id="KW-0539">Nucleus</keyword>
<evidence type="ECO:0000259" key="7">
    <source>
        <dbReference type="PROSITE" id="PS50090"/>
    </source>
</evidence>
<dbReference type="CDD" id="cd00167">
    <property type="entry name" value="SANT"/>
    <property type="match status" value="2"/>
</dbReference>
<feature type="domain" description="HTH myb-type" evidence="8">
    <location>
        <begin position="62"/>
        <end position="116"/>
    </location>
</feature>
<sequence>MGRQPCCDKIGLKRGPWTIEEDHKLMNFILNNGIQCWRLVPKLAGLMRCGKSCRLRWINYLRPDLKRGALSEAEEDMIIKLHSQLGNRWSKIAAHFPGRTDNEIKNHWNTRIKKKLKLLGLDPLTHKPIEQSEKLELPETLNFPQEQQNIQISTSSPSLDEMNESNLEMGSNELFQNSDTFSSDMYNPGLEDPFQNWIDSPIHWNLFDNLDDNFL</sequence>
<dbReference type="SUPFAM" id="SSF46689">
    <property type="entry name" value="Homeodomain-like"/>
    <property type="match status" value="1"/>
</dbReference>
<evidence type="ECO:0000256" key="6">
    <source>
        <dbReference type="ARBA" id="ARBA00023242"/>
    </source>
</evidence>
<dbReference type="GO" id="GO:0046394">
    <property type="term" value="P:carboxylic acid biosynthetic process"/>
    <property type="evidence" value="ECO:0007669"/>
    <property type="project" value="UniProtKB-ARBA"/>
</dbReference>
<dbReference type="SMR" id="A0A1S3YZI4"/>
<dbReference type="GO" id="GO:0010597">
    <property type="term" value="P:green leaf volatile biosynthetic process"/>
    <property type="evidence" value="ECO:0007669"/>
    <property type="project" value="UniProtKB-ARBA"/>
</dbReference>
<dbReference type="InterPro" id="IPR001005">
    <property type="entry name" value="SANT/Myb"/>
</dbReference>
<dbReference type="RefSeq" id="XP_016457257.1">
    <property type="nucleotide sequence ID" value="XM_016601771.2"/>
</dbReference>
<dbReference type="OrthoDB" id="2143914at2759"/>
<dbReference type="KEGG" id="nta:107781122"/>
<dbReference type="GO" id="GO:0006355">
    <property type="term" value="P:regulation of DNA-templated transcription"/>
    <property type="evidence" value="ECO:0000318"/>
    <property type="project" value="GO_Central"/>
</dbReference>
<keyword evidence="5" id="KW-0804">Transcription</keyword>
<comment type="subcellular location">
    <subcellularLocation>
        <location evidence="1">Nucleus</location>
    </subcellularLocation>
</comment>
<dbReference type="RefSeq" id="XP_016457257.1">
    <property type="nucleotide sequence ID" value="XM_016601771.1"/>
</dbReference>
<dbReference type="Pfam" id="PF00249">
    <property type="entry name" value="Myb_DNA-binding"/>
    <property type="match status" value="2"/>
</dbReference>
<keyword evidence="9" id="KW-1185">Reference proteome</keyword>
<evidence type="ECO:0000256" key="3">
    <source>
        <dbReference type="ARBA" id="ARBA00023015"/>
    </source>
</evidence>
<evidence type="ECO:0000256" key="4">
    <source>
        <dbReference type="ARBA" id="ARBA00023125"/>
    </source>
</evidence>
<evidence type="ECO:0000256" key="2">
    <source>
        <dbReference type="ARBA" id="ARBA00022737"/>
    </source>
</evidence>
<keyword evidence="3" id="KW-0805">Transcription regulation</keyword>
<dbReference type="PROSITE" id="PS50090">
    <property type="entry name" value="MYB_LIKE"/>
    <property type="match status" value="2"/>
</dbReference>
<keyword evidence="4" id="KW-0238">DNA-binding</keyword>
<evidence type="ECO:0000259" key="8">
    <source>
        <dbReference type="PROSITE" id="PS51294"/>
    </source>
</evidence>
<dbReference type="SMART" id="SM00717">
    <property type="entry name" value="SANT"/>
    <property type="match status" value="2"/>
</dbReference>
<dbReference type="FunFam" id="1.10.10.60:FF:000069">
    <property type="entry name" value="MYB transcription factor"/>
    <property type="match status" value="1"/>
</dbReference>
<evidence type="ECO:0000313" key="9">
    <source>
        <dbReference type="Proteomes" id="UP000790787"/>
    </source>
</evidence>
<dbReference type="FunFam" id="1.10.10.60:FF:000394">
    <property type="entry name" value="MYB transcription factor"/>
    <property type="match status" value="1"/>
</dbReference>
<dbReference type="PaxDb" id="4097-A0A1S3YZI4"/>
<dbReference type="OMA" id="WIASPIH"/>
<dbReference type="InterPro" id="IPR015495">
    <property type="entry name" value="Myb_TF_plants"/>
</dbReference>
<gene>
    <name evidence="10" type="primary">LOC107781122</name>
</gene>